<evidence type="ECO:0000256" key="8">
    <source>
        <dbReference type="SAM" id="SignalP"/>
    </source>
</evidence>
<evidence type="ECO:0000259" key="9">
    <source>
        <dbReference type="Pfam" id="PF00263"/>
    </source>
</evidence>
<protein>
    <submittedName>
        <fullName evidence="12">Type II secretion system protein D</fullName>
    </submittedName>
</protein>
<gene>
    <name evidence="12" type="ORF">DES53_105355</name>
</gene>
<dbReference type="GO" id="GO:0009306">
    <property type="term" value="P:protein secretion"/>
    <property type="evidence" value="ECO:0007669"/>
    <property type="project" value="InterPro"/>
</dbReference>
<feature type="compositionally biased region" description="Polar residues" evidence="7">
    <location>
        <begin position="401"/>
        <end position="414"/>
    </location>
</feature>
<dbReference type="GO" id="GO:0009279">
    <property type="term" value="C:cell outer membrane"/>
    <property type="evidence" value="ECO:0007669"/>
    <property type="project" value="UniProtKB-SubCell"/>
</dbReference>
<feature type="domain" description="NolW-like" evidence="10">
    <location>
        <begin position="166"/>
        <end position="227"/>
    </location>
</feature>
<dbReference type="InterPro" id="IPR049371">
    <property type="entry name" value="GspD-like_N0"/>
</dbReference>
<comment type="similarity">
    <text evidence="5">Belongs to the bacterial secretin family.</text>
</comment>
<dbReference type="Pfam" id="PF03958">
    <property type="entry name" value="Secretin_N"/>
    <property type="match status" value="2"/>
</dbReference>
<dbReference type="InterPro" id="IPR005644">
    <property type="entry name" value="NolW-like"/>
</dbReference>
<keyword evidence="3 8" id="KW-0732">Signal</keyword>
<evidence type="ECO:0000256" key="1">
    <source>
        <dbReference type="ARBA" id="ARBA00004370"/>
    </source>
</evidence>
<feature type="domain" description="Type II/III secretion system secretin-like" evidence="9">
    <location>
        <begin position="599"/>
        <end position="766"/>
    </location>
</feature>
<proteinExistence type="inferred from homology"/>
<dbReference type="AlphaFoldDB" id="A0A366HNL6"/>
<feature type="domain" description="NolW-like" evidence="10">
    <location>
        <begin position="305"/>
        <end position="355"/>
    </location>
</feature>
<dbReference type="Gene3D" id="3.30.1370.120">
    <property type="match status" value="2"/>
</dbReference>
<feature type="compositionally biased region" description="Gly residues" evidence="7">
    <location>
        <begin position="260"/>
        <end position="270"/>
    </location>
</feature>
<dbReference type="Pfam" id="PF00263">
    <property type="entry name" value="Secretin"/>
    <property type="match status" value="1"/>
</dbReference>
<evidence type="ECO:0000256" key="6">
    <source>
        <dbReference type="RuleBase" id="RU004004"/>
    </source>
</evidence>
<dbReference type="InterPro" id="IPR038591">
    <property type="entry name" value="NolW-like_sf"/>
</dbReference>
<feature type="compositionally biased region" description="Pro residues" evidence="7">
    <location>
        <begin position="276"/>
        <end position="286"/>
    </location>
</feature>
<keyword evidence="13" id="KW-1185">Reference proteome</keyword>
<feature type="domain" description="GspD-like N0" evidence="11">
    <location>
        <begin position="67"/>
        <end position="133"/>
    </location>
</feature>
<dbReference type="InterPro" id="IPR004846">
    <property type="entry name" value="T2SS/T3SS_dom"/>
</dbReference>
<evidence type="ECO:0000259" key="10">
    <source>
        <dbReference type="Pfam" id="PF03958"/>
    </source>
</evidence>
<reference evidence="12 13" key="1">
    <citation type="submission" date="2018-06" db="EMBL/GenBank/DDBJ databases">
        <title>Genomic Encyclopedia of Type Strains, Phase IV (KMG-IV): sequencing the most valuable type-strain genomes for metagenomic binning, comparative biology and taxonomic classification.</title>
        <authorList>
            <person name="Goeker M."/>
        </authorList>
    </citation>
    <scope>NUCLEOTIDE SEQUENCE [LARGE SCALE GENOMIC DNA]</scope>
    <source>
        <strain evidence="12 13">DSM 25532</strain>
    </source>
</reference>
<evidence type="ECO:0000256" key="2">
    <source>
        <dbReference type="ARBA" id="ARBA00022692"/>
    </source>
</evidence>
<sequence length="875" mass="92993">MRLRFCLSIPVLLLALGAVLQAQQPAPPAPTPRNIVRPPVPGPGQAGSAAATPAAGAEDGIRLQMPAAQMTDVIELYQQLTKKRVIRDPKLEDVTVTIETSGTLTREEAIEFVEKSLLLAGYSFVPSGGNMVKLLAAESGKMPSSEGVPIFLRADELPKTDQVVSFVLQLKHLDAEEASQAFSQIIPLHPYGSIGVVPNSRSLVITENSNTILAYVELAKQVDLPPSETKHKTILLERADVFEVADQLILLMGLDQSNAGSGGSRYGKGGTSRPPTTRPGTPPINPAAPGGTPQQNAARNAAQASVVANVGSNGAESEASQPKITPIARTNSLLVIARPVDIEYMESLIKELDAESPTSRMVSRRLNYIDLTTFVDIASKALLRNSPDAAGASSLDGTGGNSRANTNTGNNGFDSSNSMGGFGSRGMGGGLGGTGGGLYGGGGGGGSSFGGSLSGGGGGGFGGGSTLQVTEKAESILIGRTLVIVDPASSKFYASGPPDELRTLMELADQLDVRPKQILLSVIIGEFSLGNEFNFGLDWIQTLQSVGEDSLVGGVLKTQGTAFADLGELGNATDFLPALDGLTVYGQIGKHLNVFLHTLESTNRFHVMQKPTVTTLNHKPAKIYIGQQVAIPGQTYATGDNTADNVGIYSTTQYIPVRLELDIVPHIFNDKEIMLEFKQTNNDISGFTTISGNQVPNISEQGMMNTLIVPDRTTVMLGGLITERDRNDKKGLPFLIKVPVLKHLFGNTSKTKDRRELMIFVQPRIMADGQSHIQEQADWNKNNESWDRNKRFADPQDDTPLNAIPLRDADPNSPLLPMPEWKNNDVPPAEPGPKVILKQKGTSSSKATLVEDKPTAAAPSAKTKHEKNKAALKSK</sequence>
<comment type="subcellular location">
    <subcellularLocation>
        <location evidence="6">Cell outer membrane</location>
    </subcellularLocation>
    <subcellularLocation>
        <location evidence="1">Membrane</location>
    </subcellularLocation>
</comment>
<dbReference type="EMBL" id="QNRR01000005">
    <property type="protein sequence ID" value="RBP43956.1"/>
    <property type="molecule type" value="Genomic_DNA"/>
</dbReference>
<evidence type="ECO:0000256" key="3">
    <source>
        <dbReference type="ARBA" id="ARBA00022729"/>
    </source>
</evidence>
<feature type="region of interest" description="Disordered" evidence="7">
    <location>
        <begin position="26"/>
        <end position="55"/>
    </location>
</feature>
<dbReference type="PANTHER" id="PTHR30332:SF24">
    <property type="entry name" value="SECRETIN GSPD-RELATED"/>
    <property type="match status" value="1"/>
</dbReference>
<dbReference type="Pfam" id="PF21305">
    <property type="entry name" value="type_II_gspD_N0"/>
    <property type="match status" value="1"/>
</dbReference>
<evidence type="ECO:0000256" key="4">
    <source>
        <dbReference type="ARBA" id="ARBA00023136"/>
    </source>
</evidence>
<keyword evidence="6" id="KW-0813">Transport</keyword>
<feature type="compositionally biased region" description="Basic residues" evidence="7">
    <location>
        <begin position="862"/>
        <end position="875"/>
    </location>
</feature>
<dbReference type="InterPro" id="IPR001775">
    <property type="entry name" value="GspD/PilQ"/>
</dbReference>
<dbReference type="Proteomes" id="UP000253426">
    <property type="component" value="Unassembled WGS sequence"/>
</dbReference>
<evidence type="ECO:0000256" key="7">
    <source>
        <dbReference type="SAM" id="MobiDB-lite"/>
    </source>
</evidence>
<dbReference type="PRINTS" id="PR00811">
    <property type="entry name" value="BCTERIALGSPD"/>
</dbReference>
<accession>A0A366HNL6</accession>
<feature type="region of interest" description="Disordered" evidence="7">
    <location>
        <begin position="259"/>
        <end position="303"/>
    </location>
</feature>
<dbReference type="PANTHER" id="PTHR30332">
    <property type="entry name" value="PROBABLE GENERAL SECRETION PATHWAY PROTEIN D"/>
    <property type="match status" value="1"/>
</dbReference>
<dbReference type="Gene3D" id="3.55.50.30">
    <property type="match status" value="1"/>
</dbReference>
<dbReference type="RefSeq" id="WP_113959411.1">
    <property type="nucleotide sequence ID" value="NZ_QNRR01000005.1"/>
</dbReference>
<evidence type="ECO:0000256" key="5">
    <source>
        <dbReference type="RuleBase" id="RU004003"/>
    </source>
</evidence>
<feature type="compositionally biased region" description="Low complexity" evidence="7">
    <location>
        <begin position="294"/>
        <end position="303"/>
    </location>
</feature>
<keyword evidence="4" id="KW-0472">Membrane</keyword>
<feature type="compositionally biased region" description="Basic and acidic residues" evidence="7">
    <location>
        <begin position="784"/>
        <end position="794"/>
    </location>
</feature>
<feature type="signal peptide" evidence="8">
    <location>
        <begin position="1"/>
        <end position="22"/>
    </location>
</feature>
<evidence type="ECO:0000259" key="11">
    <source>
        <dbReference type="Pfam" id="PF21305"/>
    </source>
</evidence>
<feature type="compositionally biased region" description="Low complexity" evidence="7">
    <location>
        <begin position="46"/>
        <end position="55"/>
    </location>
</feature>
<keyword evidence="2" id="KW-0812">Transmembrane</keyword>
<dbReference type="InterPro" id="IPR050810">
    <property type="entry name" value="Bact_Secretion_Sys_Channel"/>
</dbReference>
<name>A0A366HNL6_9BACT</name>
<organism evidence="12 13">
    <name type="scientific">Roseimicrobium gellanilyticum</name>
    <dbReference type="NCBI Taxonomy" id="748857"/>
    <lineage>
        <taxon>Bacteria</taxon>
        <taxon>Pseudomonadati</taxon>
        <taxon>Verrucomicrobiota</taxon>
        <taxon>Verrucomicrobiia</taxon>
        <taxon>Verrucomicrobiales</taxon>
        <taxon>Verrucomicrobiaceae</taxon>
        <taxon>Roseimicrobium</taxon>
    </lineage>
</organism>
<feature type="region of interest" description="Disordered" evidence="7">
    <location>
        <begin position="390"/>
        <end position="414"/>
    </location>
</feature>
<feature type="region of interest" description="Disordered" evidence="7">
    <location>
        <begin position="780"/>
        <end position="875"/>
    </location>
</feature>
<evidence type="ECO:0000313" key="13">
    <source>
        <dbReference type="Proteomes" id="UP000253426"/>
    </source>
</evidence>
<comment type="caution">
    <text evidence="12">The sequence shown here is derived from an EMBL/GenBank/DDBJ whole genome shotgun (WGS) entry which is preliminary data.</text>
</comment>
<feature type="chain" id="PRO_5016876241" evidence="8">
    <location>
        <begin position="23"/>
        <end position="875"/>
    </location>
</feature>
<evidence type="ECO:0000313" key="12">
    <source>
        <dbReference type="EMBL" id="RBP43956.1"/>
    </source>
</evidence>
<dbReference type="OrthoDB" id="176040at2"/>
<dbReference type="GO" id="GO:0015627">
    <property type="term" value="C:type II protein secretion system complex"/>
    <property type="evidence" value="ECO:0007669"/>
    <property type="project" value="TreeGrafter"/>
</dbReference>